<proteinExistence type="predicted"/>
<keyword evidence="2" id="KW-1185">Reference proteome</keyword>
<accession>A0ABV0S8E1</accession>
<sequence>MDSPSSGTEWISEQMIYSGLDSTLGQSMSYRNTHFTYTHFTFFSLSALSGVRRFSTLSSILPHFLPCFSLLSMFFLEPLFAYPPNLFIMDLVSWSLNVIDQIFSTGTQGKGEPSCPDGTFFSGFLAAVEDCVPDNNVS</sequence>
<evidence type="ECO:0000313" key="2">
    <source>
        <dbReference type="Proteomes" id="UP001434883"/>
    </source>
</evidence>
<comment type="caution">
    <text evidence="1">The sequence shown here is derived from an EMBL/GenBank/DDBJ whole genome shotgun (WGS) entry which is preliminary data.</text>
</comment>
<protein>
    <submittedName>
        <fullName evidence="1">Uncharacterized protein</fullName>
    </submittedName>
</protein>
<dbReference type="EMBL" id="JAHRIN010072534">
    <property type="protein sequence ID" value="MEQ2216842.1"/>
    <property type="molecule type" value="Genomic_DNA"/>
</dbReference>
<dbReference type="Proteomes" id="UP001434883">
    <property type="component" value="Unassembled WGS sequence"/>
</dbReference>
<reference evidence="1 2" key="1">
    <citation type="submission" date="2021-06" db="EMBL/GenBank/DDBJ databases">
        <authorList>
            <person name="Palmer J.M."/>
        </authorList>
    </citation>
    <scope>NUCLEOTIDE SEQUENCE [LARGE SCALE GENOMIC DNA]</scope>
    <source>
        <strain evidence="1 2">XC_2019</strain>
        <tissue evidence="1">Muscle</tissue>
    </source>
</reference>
<gene>
    <name evidence="1" type="ORF">XENOCAPTIV_023343</name>
</gene>
<organism evidence="1 2">
    <name type="scientific">Xenoophorus captivus</name>
    <dbReference type="NCBI Taxonomy" id="1517983"/>
    <lineage>
        <taxon>Eukaryota</taxon>
        <taxon>Metazoa</taxon>
        <taxon>Chordata</taxon>
        <taxon>Craniata</taxon>
        <taxon>Vertebrata</taxon>
        <taxon>Euteleostomi</taxon>
        <taxon>Actinopterygii</taxon>
        <taxon>Neopterygii</taxon>
        <taxon>Teleostei</taxon>
        <taxon>Neoteleostei</taxon>
        <taxon>Acanthomorphata</taxon>
        <taxon>Ovalentaria</taxon>
        <taxon>Atherinomorphae</taxon>
        <taxon>Cyprinodontiformes</taxon>
        <taxon>Goodeidae</taxon>
        <taxon>Xenoophorus</taxon>
    </lineage>
</organism>
<evidence type="ECO:0000313" key="1">
    <source>
        <dbReference type="EMBL" id="MEQ2216842.1"/>
    </source>
</evidence>
<name>A0ABV0S8E1_9TELE</name>